<sequence>MSCRGEQNETNFTMSTIANKQKLVEQLRAEANIERIKVSVVCKDLIKFCQDHESGDVLVRGWAGFARENPFKEKQGCVTL</sequence>
<comment type="function">
    <text evidence="9">Guanine nucleotide-binding proteins (G proteins) are involved as a modulator or transducer in various transmembrane signaling systems. The beta and gamma chains are required for the GTPase activity, for replacement of GDP by GTP, and for G protein-effector interaction.</text>
</comment>
<comment type="caution">
    <text evidence="11">The sequence shown here is derived from an EMBL/GenBank/DDBJ whole genome shotgun (WGS) entry which is preliminary data.</text>
</comment>
<evidence type="ECO:0000256" key="6">
    <source>
        <dbReference type="ARBA" id="ARBA00023224"/>
    </source>
</evidence>
<dbReference type="GO" id="GO:0007186">
    <property type="term" value="P:G protein-coupled receptor signaling pathway"/>
    <property type="evidence" value="ECO:0007669"/>
    <property type="project" value="InterPro"/>
</dbReference>
<dbReference type="CDD" id="cd00068">
    <property type="entry name" value="GGL"/>
    <property type="match status" value="1"/>
</dbReference>
<dbReference type="GO" id="GO:0005834">
    <property type="term" value="C:heterotrimeric G-protein complex"/>
    <property type="evidence" value="ECO:0007669"/>
    <property type="project" value="InterPro"/>
</dbReference>
<evidence type="ECO:0000256" key="3">
    <source>
        <dbReference type="ARBA" id="ARBA00022475"/>
    </source>
</evidence>
<dbReference type="EMBL" id="CAJNRE010005556">
    <property type="protein sequence ID" value="CAF2046478.1"/>
    <property type="molecule type" value="Genomic_DNA"/>
</dbReference>
<dbReference type="PRINTS" id="PR00321">
    <property type="entry name" value="GPROTEING"/>
</dbReference>
<dbReference type="InterPro" id="IPR015898">
    <property type="entry name" value="G-protein_gamma-like_dom"/>
</dbReference>
<feature type="domain" description="G protein gamma" evidence="10">
    <location>
        <begin position="13"/>
        <end position="80"/>
    </location>
</feature>
<proteinExistence type="inferred from homology"/>
<keyword evidence="5 9" id="KW-0472">Membrane</keyword>
<dbReference type="GO" id="GO:0031681">
    <property type="term" value="F:G-protein beta-subunit binding"/>
    <property type="evidence" value="ECO:0007669"/>
    <property type="project" value="InterPro"/>
</dbReference>
<dbReference type="FunFam" id="4.10.260.10:FF:000001">
    <property type="entry name" value="Guanine nucleotide-binding protein subunit gamma"/>
    <property type="match status" value="1"/>
</dbReference>
<dbReference type="SMART" id="SM01224">
    <property type="entry name" value="G_gamma"/>
    <property type="match status" value="1"/>
</dbReference>
<dbReference type="SMART" id="SM00224">
    <property type="entry name" value="GGL"/>
    <property type="match status" value="1"/>
</dbReference>
<dbReference type="InterPro" id="IPR001770">
    <property type="entry name" value="G-protein_gamma"/>
</dbReference>
<evidence type="ECO:0000256" key="2">
    <source>
        <dbReference type="ARBA" id="ARBA00007431"/>
    </source>
</evidence>
<evidence type="ECO:0000313" key="11">
    <source>
        <dbReference type="EMBL" id="CAF2046478.1"/>
    </source>
</evidence>
<dbReference type="Pfam" id="PF00631">
    <property type="entry name" value="G-gamma"/>
    <property type="match status" value="1"/>
</dbReference>
<evidence type="ECO:0000313" key="12">
    <source>
        <dbReference type="Proteomes" id="UP000663824"/>
    </source>
</evidence>
<gene>
    <name evidence="11" type="ORF">MBJ925_LOCUS12228</name>
</gene>
<dbReference type="Gene3D" id="4.10.260.10">
    <property type="entry name" value="Transducin (heterotrimeric G protein), gamma chain"/>
    <property type="match status" value="1"/>
</dbReference>
<name>A0A816PAE0_9BILA</name>
<reference evidence="11" key="1">
    <citation type="submission" date="2021-02" db="EMBL/GenBank/DDBJ databases">
        <authorList>
            <person name="Nowell W R."/>
        </authorList>
    </citation>
    <scope>NUCLEOTIDE SEQUENCE</scope>
</reference>
<evidence type="ECO:0000256" key="5">
    <source>
        <dbReference type="ARBA" id="ARBA00023136"/>
    </source>
</evidence>
<dbReference type="PANTHER" id="PTHR13809">
    <property type="entry name" value="GUANINE NUCLEOTIDE-BINDING PROTEIN GAMMA SUBUNIT"/>
    <property type="match status" value="1"/>
</dbReference>
<comment type="subunit">
    <text evidence="9">G proteins are composed of 3 units; alpha, beta and gamma.</text>
</comment>
<dbReference type="InterPro" id="IPR036284">
    <property type="entry name" value="GGL_sf"/>
</dbReference>
<dbReference type="AlphaFoldDB" id="A0A816PAE0"/>
<keyword evidence="7 9" id="KW-0449">Lipoprotein</keyword>
<evidence type="ECO:0000256" key="7">
    <source>
        <dbReference type="ARBA" id="ARBA00023288"/>
    </source>
</evidence>
<dbReference type="PROSITE" id="PS50058">
    <property type="entry name" value="G_PROTEIN_GAMMA"/>
    <property type="match status" value="1"/>
</dbReference>
<evidence type="ECO:0000256" key="1">
    <source>
        <dbReference type="ARBA" id="ARBA00004342"/>
    </source>
</evidence>
<organism evidence="11 12">
    <name type="scientific">Rotaria magnacalcarata</name>
    <dbReference type="NCBI Taxonomy" id="392030"/>
    <lineage>
        <taxon>Eukaryota</taxon>
        <taxon>Metazoa</taxon>
        <taxon>Spiralia</taxon>
        <taxon>Gnathifera</taxon>
        <taxon>Rotifera</taxon>
        <taxon>Eurotatoria</taxon>
        <taxon>Bdelloidea</taxon>
        <taxon>Philodinida</taxon>
        <taxon>Philodinidae</taxon>
        <taxon>Rotaria</taxon>
    </lineage>
</organism>
<evidence type="ECO:0000259" key="10">
    <source>
        <dbReference type="PROSITE" id="PS50058"/>
    </source>
</evidence>
<keyword evidence="8" id="KW-0636">Prenylation</keyword>
<evidence type="ECO:0000256" key="9">
    <source>
        <dbReference type="RuleBase" id="RU004973"/>
    </source>
</evidence>
<keyword evidence="4" id="KW-0488">Methylation</keyword>
<accession>A0A816PAE0</accession>
<protein>
    <recommendedName>
        <fullName evidence="9">Guanine nucleotide-binding protein subunit gamma</fullName>
    </recommendedName>
</protein>
<comment type="subcellular location">
    <subcellularLocation>
        <location evidence="1 9">Cell membrane</location>
        <topology evidence="1 9">Lipid-anchor</topology>
        <orientation evidence="1 9">Cytoplasmic side</orientation>
    </subcellularLocation>
</comment>
<evidence type="ECO:0000256" key="4">
    <source>
        <dbReference type="ARBA" id="ARBA00022481"/>
    </source>
</evidence>
<keyword evidence="3 9" id="KW-1003">Cell membrane</keyword>
<dbReference type="Proteomes" id="UP000663824">
    <property type="component" value="Unassembled WGS sequence"/>
</dbReference>
<keyword evidence="6 9" id="KW-0807">Transducer</keyword>
<dbReference type="SUPFAM" id="SSF48670">
    <property type="entry name" value="Transducin (heterotrimeric G protein), gamma chain"/>
    <property type="match status" value="1"/>
</dbReference>
<comment type="similarity">
    <text evidence="2 9">Belongs to the G protein gamma family.</text>
</comment>
<evidence type="ECO:0000256" key="8">
    <source>
        <dbReference type="ARBA" id="ARBA00023289"/>
    </source>
</evidence>